<dbReference type="InterPro" id="IPR014903">
    <property type="entry name" value="DUF1796"/>
</dbReference>
<dbReference type="Proteomes" id="UP001519288">
    <property type="component" value="Unassembled WGS sequence"/>
</dbReference>
<dbReference type="Pfam" id="PF08795">
    <property type="entry name" value="DUF1796"/>
    <property type="match status" value="1"/>
</dbReference>
<evidence type="ECO:0008006" key="3">
    <source>
        <dbReference type="Google" id="ProtNLM"/>
    </source>
</evidence>
<proteinExistence type="predicted"/>
<reference evidence="1 2" key="1">
    <citation type="submission" date="2021-03" db="EMBL/GenBank/DDBJ databases">
        <title>Genomic Encyclopedia of Type Strains, Phase IV (KMG-IV): sequencing the most valuable type-strain genomes for metagenomic binning, comparative biology and taxonomic classification.</title>
        <authorList>
            <person name="Goeker M."/>
        </authorList>
    </citation>
    <scope>NUCLEOTIDE SEQUENCE [LARGE SCALE GENOMIC DNA]</scope>
    <source>
        <strain evidence="1 2">DSM 26806</strain>
    </source>
</reference>
<dbReference type="RefSeq" id="WP_209860360.1">
    <property type="nucleotide sequence ID" value="NZ_JAGGLD010000001.1"/>
</dbReference>
<dbReference type="EMBL" id="JAGGLD010000001">
    <property type="protein sequence ID" value="MBP2000377.1"/>
    <property type="molecule type" value="Genomic_DNA"/>
</dbReference>
<sequence>MLDARHLGSYDVIVSLGPTCQPAYQLRRLQLRTSAGPLDWFISKSHEGFIKVISQRFDGFMTLAYMKNVGEFKTCYCIEDTLHQIYSYHDFSMNTPRDRWQEDYLPFHDTLIRRQTRFLERLVTASRSLFVRMNVSLQQSLELCALLDSMVKGEFTLLIIVTDTKEMPAQAQQLPSQLAYAYMGKGDDWRGPDEEWNQLLAAISIG</sequence>
<keyword evidence="2" id="KW-1185">Reference proteome</keyword>
<protein>
    <recommendedName>
        <fullName evidence="3">Papain-like cysteine peptidase</fullName>
    </recommendedName>
</protein>
<name>A0ABS4JFA4_9BACL</name>
<evidence type="ECO:0000313" key="2">
    <source>
        <dbReference type="Proteomes" id="UP001519288"/>
    </source>
</evidence>
<accession>A0ABS4JFA4</accession>
<organism evidence="1 2">
    <name type="scientific">Paenibacillus shirakamiensis</name>
    <dbReference type="NCBI Taxonomy" id="1265935"/>
    <lineage>
        <taxon>Bacteria</taxon>
        <taxon>Bacillati</taxon>
        <taxon>Bacillota</taxon>
        <taxon>Bacilli</taxon>
        <taxon>Bacillales</taxon>
        <taxon>Paenibacillaceae</taxon>
        <taxon>Paenibacillus</taxon>
    </lineage>
</organism>
<gene>
    <name evidence="1" type="ORF">J2Z69_001396</name>
</gene>
<evidence type="ECO:0000313" key="1">
    <source>
        <dbReference type="EMBL" id="MBP2000377.1"/>
    </source>
</evidence>
<comment type="caution">
    <text evidence="1">The sequence shown here is derived from an EMBL/GenBank/DDBJ whole genome shotgun (WGS) entry which is preliminary data.</text>
</comment>